<dbReference type="SMART" id="SM00033">
    <property type="entry name" value="CH"/>
    <property type="match status" value="1"/>
</dbReference>
<feature type="compositionally biased region" description="Basic residues" evidence="2">
    <location>
        <begin position="64"/>
        <end position="76"/>
    </location>
</feature>
<evidence type="ECO:0000259" key="3">
    <source>
        <dbReference type="PROSITE" id="PS50021"/>
    </source>
</evidence>
<dbReference type="Proteomes" id="UP000835052">
    <property type="component" value="Unassembled WGS sequence"/>
</dbReference>
<feature type="compositionally biased region" description="Polar residues" evidence="2">
    <location>
        <begin position="33"/>
        <end position="47"/>
    </location>
</feature>
<dbReference type="InterPro" id="IPR001715">
    <property type="entry name" value="CH_dom"/>
</dbReference>
<evidence type="ECO:0000256" key="1">
    <source>
        <dbReference type="SAM" id="Coils"/>
    </source>
</evidence>
<feature type="domain" description="Calponin-homology (CH)" evidence="3">
    <location>
        <begin position="305"/>
        <end position="405"/>
    </location>
</feature>
<dbReference type="Gene3D" id="1.10.418.10">
    <property type="entry name" value="Calponin-like domain"/>
    <property type="match status" value="1"/>
</dbReference>
<comment type="caution">
    <text evidence="4">The sequence shown here is derived from an EMBL/GenBank/DDBJ whole genome shotgun (WGS) entry which is preliminary data.</text>
</comment>
<protein>
    <recommendedName>
        <fullName evidence="3">Calponin-homology (CH) domain-containing protein</fullName>
    </recommendedName>
</protein>
<name>A0A8S1HLL2_9PELO</name>
<gene>
    <name evidence="4" type="ORF">CAUJ_LOCUS11881</name>
</gene>
<reference evidence="4" key="1">
    <citation type="submission" date="2020-10" db="EMBL/GenBank/DDBJ databases">
        <authorList>
            <person name="Kikuchi T."/>
        </authorList>
    </citation>
    <scope>NUCLEOTIDE SEQUENCE</scope>
    <source>
        <strain evidence="4">NKZ352</strain>
    </source>
</reference>
<dbReference type="InterPro" id="IPR036872">
    <property type="entry name" value="CH_dom_sf"/>
</dbReference>
<sequence>MHTTLRSAPPRRLHGSSPEDAAAAGDVPHLNHRSASVASPYSNRRQPVTSTATAVLSTSINGPSHRKSTSCTRAKKKSAEETTTTTRQPSAFVAISRRASSPIERFRRFISRSQHTSKIEIPPVPVKYDVVVQTDVHELAPTALYELQKELEKVTLELERTKSQLRESERRRQAVEAQLAAEEAVQMIAGGDRTEKAQSRTALGDISNTVAAGDATLRPESPDIICLDDEPENKSNSTRLLEQKLAEALQNLENERAEHKNMYRDFLTVVRVAERRREEAQTALDSLRLSEDNDWSQLMLEHRHALRRNVLLTWAQARIDSYGIRVSNFSSDWSDGRAFCALLHSFYPELIGDNPTAGDCASRARDVIGSMSIETSSLELGEPHPNWRPVMSAVFEVYKRAVLAK</sequence>
<keyword evidence="5" id="KW-1185">Reference proteome</keyword>
<keyword evidence="1" id="KW-0175">Coiled coil</keyword>
<evidence type="ECO:0000313" key="4">
    <source>
        <dbReference type="EMBL" id="CAD6195963.1"/>
    </source>
</evidence>
<dbReference type="PANTHER" id="PTHR23167">
    <property type="entry name" value="CALPONIN HOMOLOGY DOMAIN-CONTAINING PROTEIN DDB_G0272472-RELATED"/>
    <property type="match status" value="1"/>
</dbReference>
<dbReference type="EMBL" id="CAJGYM010000063">
    <property type="protein sequence ID" value="CAD6195963.1"/>
    <property type="molecule type" value="Genomic_DNA"/>
</dbReference>
<dbReference type="OrthoDB" id="10017054at2759"/>
<dbReference type="SUPFAM" id="SSF47576">
    <property type="entry name" value="Calponin-homology domain, CH-domain"/>
    <property type="match status" value="1"/>
</dbReference>
<dbReference type="AlphaFoldDB" id="A0A8S1HLL2"/>
<dbReference type="PROSITE" id="PS50021">
    <property type="entry name" value="CH"/>
    <property type="match status" value="1"/>
</dbReference>
<proteinExistence type="predicted"/>
<accession>A0A8S1HLL2</accession>
<feature type="coiled-coil region" evidence="1">
    <location>
        <begin position="238"/>
        <end position="290"/>
    </location>
</feature>
<organism evidence="4 5">
    <name type="scientific">Caenorhabditis auriculariae</name>
    <dbReference type="NCBI Taxonomy" id="2777116"/>
    <lineage>
        <taxon>Eukaryota</taxon>
        <taxon>Metazoa</taxon>
        <taxon>Ecdysozoa</taxon>
        <taxon>Nematoda</taxon>
        <taxon>Chromadorea</taxon>
        <taxon>Rhabditida</taxon>
        <taxon>Rhabditina</taxon>
        <taxon>Rhabditomorpha</taxon>
        <taxon>Rhabditoidea</taxon>
        <taxon>Rhabditidae</taxon>
        <taxon>Peloderinae</taxon>
        <taxon>Caenorhabditis</taxon>
    </lineage>
</organism>
<dbReference type="PANTHER" id="PTHR23167:SF46">
    <property type="entry name" value="EPS15 HOMOLOGY DOMAIN CONTAINING PROTEIN-BINDING PROTEIN 1, ISOFORM F"/>
    <property type="match status" value="1"/>
</dbReference>
<evidence type="ECO:0000256" key="2">
    <source>
        <dbReference type="SAM" id="MobiDB-lite"/>
    </source>
</evidence>
<feature type="coiled-coil region" evidence="1">
    <location>
        <begin position="144"/>
        <end position="185"/>
    </location>
</feature>
<evidence type="ECO:0000313" key="5">
    <source>
        <dbReference type="Proteomes" id="UP000835052"/>
    </source>
</evidence>
<feature type="compositionally biased region" description="Low complexity" evidence="2">
    <location>
        <begin position="48"/>
        <end position="59"/>
    </location>
</feature>
<dbReference type="InterPro" id="IPR050540">
    <property type="entry name" value="F-actin_Monoox_Mical"/>
</dbReference>
<feature type="region of interest" description="Disordered" evidence="2">
    <location>
        <begin position="1"/>
        <end position="89"/>
    </location>
</feature>
<dbReference type="Pfam" id="PF00307">
    <property type="entry name" value="CH"/>
    <property type="match status" value="1"/>
</dbReference>